<gene>
    <name evidence="3" type="ORF">Cspa_135p01020</name>
</gene>
<sequence>MSKGIIIGGALAIVLVSSCAVGGAVLAAKMESNNNTLVQSNVKVTAEEVKEGWIKENDSWHFYKNNVLQVDWVKDKNSWYYLGDDGKMRTGWIKNKDQWYYLNTDGTMPTNTTVDGCYLNSNGLIEDTPTKAKQSNQVSDDNSNNNSNITYKTYTNKRFLFSIDYPSNLQFMGGGADFKSADGRLELGASGMNNAIFQTVEYYYNQSLEYEKVTPSYSHLGKNSYTLSWEKDGKITYEYFILGKKSFNRFGFTYPTSEKEYYQPVVERMYNSFKTPGLDSSH</sequence>
<dbReference type="OrthoDB" id="2029085at2"/>
<dbReference type="SUPFAM" id="SSF69360">
    <property type="entry name" value="Cell wall binding repeat"/>
    <property type="match status" value="1"/>
</dbReference>
<evidence type="ECO:0000256" key="1">
    <source>
        <dbReference type="ARBA" id="ARBA00022737"/>
    </source>
</evidence>
<keyword evidence="4" id="KW-1185">Reference proteome</keyword>
<evidence type="ECO:0008006" key="5">
    <source>
        <dbReference type="Google" id="ProtNLM"/>
    </source>
</evidence>
<dbReference type="PATRIC" id="fig|931276.5.peg.5987"/>
<feature type="repeat" description="Cell wall-binding" evidence="2">
    <location>
        <begin position="69"/>
        <end position="88"/>
    </location>
</feature>
<name>M1N8L3_9CLOT</name>
<dbReference type="Pfam" id="PF19127">
    <property type="entry name" value="Choline_bind_3"/>
    <property type="match status" value="1"/>
</dbReference>
<evidence type="ECO:0000256" key="2">
    <source>
        <dbReference type="PROSITE-ProRule" id="PRU00591"/>
    </source>
</evidence>
<dbReference type="HOGENOM" id="CLU_985918_0_0_9"/>
<evidence type="ECO:0000313" key="4">
    <source>
        <dbReference type="Proteomes" id="UP000011728"/>
    </source>
</evidence>
<feature type="repeat" description="Cell wall-binding" evidence="2">
    <location>
        <begin position="89"/>
        <end position="108"/>
    </location>
</feature>
<accession>M1N8L3</accession>
<protein>
    <recommendedName>
        <fullName evidence="5">Cell wall binding repeat-containing protein</fullName>
    </recommendedName>
</protein>
<keyword evidence="3" id="KW-0614">Plasmid</keyword>
<organism evidence="3 4">
    <name type="scientific">Clostridium saccharoperbutylacetonicum N1-4(HMT)</name>
    <dbReference type="NCBI Taxonomy" id="931276"/>
    <lineage>
        <taxon>Bacteria</taxon>
        <taxon>Bacillati</taxon>
        <taxon>Bacillota</taxon>
        <taxon>Clostridia</taxon>
        <taxon>Eubacteriales</taxon>
        <taxon>Clostridiaceae</taxon>
        <taxon>Clostridium</taxon>
    </lineage>
</organism>
<dbReference type="Pfam" id="PF01473">
    <property type="entry name" value="Choline_bind_1"/>
    <property type="match status" value="1"/>
</dbReference>
<reference evidence="3 4" key="1">
    <citation type="submission" date="2013-02" db="EMBL/GenBank/DDBJ databases">
        <title>Genome sequence of Clostridium saccharoperbutylacetonicum N1-4(HMT).</title>
        <authorList>
            <person name="Poehlein A."/>
            <person name="Daniel R."/>
        </authorList>
    </citation>
    <scope>NUCLEOTIDE SEQUENCE [LARGE SCALE GENOMIC DNA]</scope>
    <source>
        <strain evidence="4">N1-4(HMT)</strain>
        <plasmid evidence="4">Plasmid Csp_135p</plasmid>
    </source>
</reference>
<dbReference type="PROSITE" id="PS51170">
    <property type="entry name" value="CW"/>
    <property type="match status" value="2"/>
</dbReference>
<dbReference type="Proteomes" id="UP000011728">
    <property type="component" value="Plasmid Csp_135p"/>
</dbReference>
<dbReference type="EMBL" id="CP004122">
    <property type="protein sequence ID" value="AGF59662.1"/>
    <property type="molecule type" value="Genomic_DNA"/>
</dbReference>
<dbReference type="AlphaFoldDB" id="M1N8L3"/>
<dbReference type="KEGG" id="csr:Cspa_135p01020"/>
<evidence type="ECO:0000313" key="3">
    <source>
        <dbReference type="EMBL" id="AGF59662.1"/>
    </source>
</evidence>
<dbReference type="Gene3D" id="2.10.270.10">
    <property type="entry name" value="Cholin Binding"/>
    <property type="match status" value="1"/>
</dbReference>
<proteinExistence type="predicted"/>
<dbReference type="InterPro" id="IPR018337">
    <property type="entry name" value="Cell_wall/Cho-bd_repeat"/>
</dbReference>
<geneLocation type="plasmid" evidence="3 4">
    <name>Csp_135p</name>
</geneLocation>
<dbReference type="RefSeq" id="WP_015395969.1">
    <property type="nucleotide sequence ID" value="NC_020292.1"/>
</dbReference>
<dbReference type="PROSITE" id="PS51257">
    <property type="entry name" value="PROKAR_LIPOPROTEIN"/>
    <property type="match status" value="1"/>
</dbReference>
<keyword evidence="1" id="KW-0677">Repeat</keyword>